<evidence type="ECO:0000313" key="14">
    <source>
        <dbReference type="Proteomes" id="UP000589351"/>
    </source>
</evidence>
<comment type="function">
    <text evidence="2">Catalyzes the dismutation of two molecules of 6,7-dimethyl-8-ribityllumazine, resulting in the formation of riboflavin and 5-amino-6-(D-ribitylamino)uracil.</text>
</comment>
<comment type="caution">
    <text evidence="13">The sequence shown here is derived from an EMBL/GenBank/DDBJ whole genome shotgun (WGS) entry which is preliminary data.</text>
</comment>
<protein>
    <recommendedName>
        <fullName evidence="6 10">Riboflavin synthase</fullName>
        <ecNumber evidence="5 10">2.5.1.9</ecNumber>
    </recommendedName>
</protein>
<evidence type="ECO:0000256" key="3">
    <source>
        <dbReference type="ARBA" id="ARBA00004887"/>
    </source>
</evidence>
<dbReference type="PIRSF" id="PIRSF000498">
    <property type="entry name" value="Riboflavin_syn_A"/>
    <property type="match status" value="1"/>
</dbReference>
<comment type="subunit">
    <text evidence="4">Homotrimer.</text>
</comment>
<evidence type="ECO:0000256" key="1">
    <source>
        <dbReference type="ARBA" id="ARBA00000968"/>
    </source>
</evidence>
<dbReference type="GO" id="GO:0004746">
    <property type="term" value="F:riboflavin synthase activity"/>
    <property type="evidence" value="ECO:0007669"/>
    <property type="project" value="UniProtKB-UniRule"/>
</dbReference>
<dbReference type="FunFam" id="2.40.30.20:FF:000004">
    <property type="entry name" value="Riboflavin synthase, alpha subunit"/>
    <property type="match status" value="1"/>
</dbReference>
<feature type="repeat" description="Lumazine-binding" evidence="11">
    <location>
        <begin position="1"/>
        <end position="95"/>
    </location>
</feature>
<dbReference type="PROSITE" id="PS51177">
    <property type="entry name" value="LUMAZINE_BIND"/>
    <property type="match status" value="2"/>
</dbReference>
<feature type="domain" description="Lumazine-binding" evidence="12">
    <location>
        <begin position="1"/>
        <end position="95"/>
    </location>
</feature>
<dbReference type="InterPro" id="IPR001783">
    <property type="entry name" value="Lumazine-bd"/>
</dbReference>
<dbReference type="InterPro" id="IPR023366">
    <property type="entry name" value="ATP_synth_asu-like_sf"/>
</dbReference>
<evidence type="ECO:0000313" key="13">
    <source>
        <dbReference type="EMBL" id="CAD2071341.1"/>
    </source>
</evidence>
<evidence type="ECO:0000259" key="12">
    <source>
        <dbReference type="PROSITE" id="PS51177"/>
    </source>
</evidence>
<dbReference type="InterPro" id="IPR026017">
    <property type="entry name" value="Lumazine-bd_dom"/>
</dbReference>
<keyword evidence="9" id="KW-0677">Repeat</keyword>
<keyword evidence="8" id="KW-0808">Transferase</keyword>
<evidence type="ECO:0000256" key="5">
    <source>
        <dbReference type="ARBA" id="ARBA00012827"/>
    </source>
</evidence>
<reference evidence="13 14" key="1">
    <citation type="submission" date="2020-07" db="EMBL/GenBank/DDBJ databases">
        <authorList>
            <person name="Criscuolo A."/>
        </authorList>
    </citation>
    <scope>NUCLEOTIDE SEQUENCE [LARGE SCALE GENOMIC DNA]</scope>
    <source>
        <strain evidence="13">CIP111649</strain>
    </source>
</reference>
<name>A0A6V7R1W2_9STAP</name>
<dbReference type="RefSeq" id="WP_185124775.1">
    <property type="nucleotide sequence ID" value="NZ_CAJEWD010000003.1"/>
</dbReference>
<dbReference type="GO" id="GO:0009231">
    <property type="term" value="P:riboflavin biosynthetic process"/>
    <property type="evidence" value="ECO:0007669"/>
    <property type="project" value="UniProtKB-KW"/>
</dbReference>
<feature type="repeat" description="Lumazine-binding" evidence="11">
    <location>
        <begin position="96"/>
        <end position="194"/>
    </location>
</feature>
<dbReference type="NCBIfam" id="NF006767">
    <property type="entry name" value="PRK09289.1"/>
    <property type="match status" value="1"/>
</dbReference>
<feature type="domain" description="Lumazine-binding" evidence="12">
    <location>
        <begin position="96"/>
        <end position="194"/>
    </location>
</feature>
<dbReference type="Proteomes" id="UP000589351">
    <property type="component" value="Unassembled WGS sequence"/>
</dbReference>
<dbReference type="EC" id="2.5.1.9" evidence="5 10"/>
<evidence type="ECO:0000256" key="8">
    <source>
        <dbReference type="ARBA" id="ARBA00022679"/>
    </source>
</evidence>
<evidence type="ECO:0000256" key="7">
    <source>
        <dbReference type="ARBA" id="ARBA00022619"/>
    </source>
</evidence>
<accession>A0A6V7R1W2</accession>
<evidence type="ECO:0000256" key="4">
    <source>
        <dbReference type="ARBA" id="ARBA00011233"/>
    </source>
</evidence>
<dbReference type="AlphaFoldDB" id="A0A6V7R1W2"/>
<dbReference type="InterPro" id="IPR017938">
    <property type="entry name" value="Riboflavin_synthase-like_b-brl"/>
</dbReference>
<dbReference type="PANTHER" id="PTHR21098">
    <property type="entry name" value="RIBOFLAVIN SYNTHASE ALPHA CHAIN"/>
    <property type="match status" value="1"/>
</dbReference>
<comment type="catalytic activity">
    <reaction evidence="1">
        <text>2 6,7-dimethyl-8-(1-D-ribityl)lumazine + H(+) = 5-amino-6-(D-ribitylamino)uracil + riboflavin</text>
        <dbReference type="Rhea" id="RHEA:20772"/>
        <dbReference type="ChEBI" id="CHEBI:15378"/>
        <dbReference type="ChEBI" id="CHEBI:15934"/>
        <dbReference type="ChEBI" id="CHEBI:57986"/>
        <dbReference type="ChEBI" id="CHEBI:58201"/>
        <dbReference type="EC" id="2.5.1.9"/>
    </reaction>
</comment>
<dbReference type="NCBIfam" id="TIGR00187">
    <property type="entry name" value="ribE"/>
    <property type="match status" value="1"/>
</dbReference>
<keyword evidence="14" id="KW-1185">Reference proteome</keyword>
<comment type="pathway">
    <text evidence="3">Cofactor biosynthesis; riboflavin biosynthesis; riboflavin from 2-hydroxy-3-oxobutyl phosphate and 5-amino-6-(D-ribitylamino)uracil: step 2/2.</text>
</comment>
<evidence type="ECO:0000256" key="11">
    <source>
        <dbReference type="PROSITE-ProRule" id="PRU00524"/>
    </source>
</evidence>
<keyword evidence="7" id="KW-0686">Riboflavin biosynthesis</keyword>
<dbReference type="PANTHER" id="PTHR21098:SF12">
    <property type="entry name" value="RIBOFLAVIN SYNTHASE"/>
    <property type="match status" value="1"/>
</dbReference>
<sequence>MFTGLIEATSPILNIQNTKQVTSFEIKNTKFNDLDIGDSIAINGVCLTVTKLKEHSFSVDVINETKRLTNLSQVKEGDLLNLERAMRLSDRLGGHLVSGHVEGTGKVIDIAKDGAALVLKFKCQESLMKYMVERGSVTLDGISLTLFAVDHKQNTITVNIIPETQKETNIIYRTHGDAVNIETDMIIKHVEHLRTNGKVGELHV</sequence>
<dbReference type="SUPFAM" id="SSF63380">
    <property type="entry name" value="Riboflavin synthase domain-like"/>
    <property type="match status" value="2"/>
</dbReference>
<dbReference type="CDD" id="cd00402">
    <property type="entry name" value="Riboflavin_synthase_like"/>
    <property type="match status" value="1"/>
</dbReference>
<dbReference type="Gene3D" id="2.40.30.20">
    <property type="match status" value="2"/>
</dbReference>
<gene>
    <name evidence="13" type="primary">ribE</name>
    <name evidence="13" type="ORF">JEODO184_00209</name>
</gene>
<dbReference type="FunFam" id="2.40.30.20:FF:000003">
    <property type="entry name" value="Riboflavin synthase, alpha subunit"/>
    <property type="match status" value="1"/>
</dbReference>
<dbReference type="EMBL" id="CAJEWD010000003">
    <property type="protein sequence ID" value="CAD2071341.1"/>
    <property type="molecule type" value="Genomic_DNA"/>
</dbReference>
<evidence type="ECO:0000256" key="6">
    <source>
        <dbReference type="ARBA" id="ARBA00013950"/>
    </source>
</evidence>
<evidence type="ECO:0000256" key="10">
    <source>
        <dbReference type="NCBIfam" id="TIGR00187"/>
    </source>
</evidence>
<organism evidence="13 14">
    <name type="scientific">Jeotgalicoccus meleagridis</name>
    <dbReference type="NCBI Taxonomy" id="2759181"/>
    <lineage>
        <taxon>Bacteria</taxon>
        <taxon>Bacillati</taxon>
        <taxon>Bacillota</taxon>
        <taxon>Bacilli</taxon>
        <taxon>Bacillales</taxon>
        <taxon>Staphylococcaceae</taxon>
        <taxon>Jeotgalicoccus</taxon>
    </lineage>
</organism>
<proteinExistence type="predicted"/>
<evidence type="ECO:0000256" key="9">
    <source>
        <dbReference type="ARBA" id="ARBA00022737"/>
    </source>
</evidence>
<dbReference type="NCBIfam" id="NF009566">
    <property type="entry name" value="PRK13020.1"/>
    <property type="match status" value="1"/>
</dbReference>
<evidence type="ECO:0000256" key="2">
    <source>
        <dbReference type="ARBA" id="ARBA00002803"/>
    </source>
</evidence>
<dbReference type="Pfam" id="PF00677">
    <property type="entry name" value="Lum_binding"/>
    <property type="match status" value="2"/>
</dbReference>